<dbReference type="Gene3D" id="1.20.120.1080">
    <property type="match status" value="1"/>
</dbReference>
<dbReference type="InterPro" id="IPR027417">
    <property type="entry name" value="P-loop_NTPase"/>
</dbReference>
<dbReference type="GO" id="GO:0003724">
    <property type="term" value="F:RNA helicase activity"/>
    <property type="evidence" value="ECO:0007669"/>
    <property type="project" value="UniProtKB-EC"/>
</dbReference>
<evidence type="ECO:0000313" key="13">
    <source>
        <dbReference type="Proteomes" id="UP000050640"/>
    </source>
</evidence>
<dbReference type="InterPro" id="IPR007502">
    <property type="entry name" value="Helicase-assoc_dom"/>
</dbReference>
<evidence type="ECO:0000256" key="3">
    <source>
        <dbReference type="ARBA" id="ARBA00022691"/>
    </source>
</evidence>
<evidence type="ECO:0000256" key="6">
    <source>
        <dbReference type="ARBA" id="ARBA00022801"/>
    </source>
</evidence>
<keyword evidence="6" id="KW-0378">Hydrolase</keyword>
<feature type="domain" description="Helicase C-terminal" evidence="11">
    <location>
        <begin position="185"/>
        <end position="361"/>
    </location>
</feature>
<keyword evidence="13" id="KW-1185">Reference proteome</keyword>
<evidence type="ECO:0000256" key="1">
    <source>
        <dbReference type="ARBA" id="ARBA00012552"/>
    </source>
</evidence>
<dbReference type="Pfam" id="PF21010">
    <property type="entry name" value="HA2_C"/>
    <property type="match status" value="1"/>
</dbReference>
<dbReference type="InterPro" id="IPR048333">
    <property type="entry name" value="HA2_WH"/>
</dbReference>
<proteinExistence type="predicted"/>
<dbReference type="Pfam" id="PF04408">
    <property type="entry name" value="WHD_HA2"/>
    <property type="match status" value="1"/>
</dbReference>
<dbReference type="Gene3D" id="3.40.50.300">
    <property type="entry name" value="P-loop containing nucleotide triphosphate hydrolases"/>
    <property type="match status" value="2"/>
</dbReference>
<dbReference type="Proteomes" id="UP000050640">
    <property type="component" value="Unplaced"/>
</dbReference>
<dbReference type="PANTHER" id="PTHR18934">
    <property type="entry name" value="ATP-DEPENDENT RNA HELICASE"/>
    <property type="match status" value="1"/>
</dbReference>
<dbReference type="SMART" id="SM00847">
    <property type="entry name" value="HA2"/>
    <property type="match status" value="1"/>
</dbReference>
<dbReference type="PROSITE" id="PS51194">
    <property type="entry name" value="HELICASE_CTER"/>
    <property type="match status" value="1"/>
</dbReference>
<keyword evidence="5" id="KW-0547">Nucleotide-binding</keyword>
<dbReference type="InterPro" id="IPR011709">
    <property type="entry name" value="DEAD-box_helicase_OB_fold"/>
</dbReference>
<name>A0A0R3RLF4_9BILA</name>
<evidence type="ECO:0000256" key="7">
    <source>
        <dbReference type="ARBA" id="ARBA00022840"/>
    </source>
</evidence>
<keyword evidence="4" id="KW-0479">Metal-binding</keyword>
<keyword evidence="3" id="KW-0949">S-adenosyl-L-methionine</keyword>
<evidence type="ECO:0000256" key="5">
    <source>
        <dbReference type="ARBA" id="ARBA00022741"/>
    </source>
</evidence>
<dbReference type="Pfam" id="PF00271">
    <property type="entry name" value="Helicase_C"/>
    <property type="match status" value="1"/>
</dbReference>
<dbReference type="PROSITE" id="PS00690">
    <property type="entry name" value="DEAH_ATP_HELICASE"/>
    <property type="match status" value="1"/>
</dbReference>
<dbReference type="WBParaSite" id="EEL_0000231301-mRNA-1">
    <property type="protein sequence ID" value="EEL_0000231301-mRNA-1"/>
    <property type="gene ID" value="EEL_0000231301"/>
</dbReference>
<evidence type="ECO:0000259" key="11">
    <source>
        <dbReference type="PROSITE" id="PS51194"/>
    </source>
</evidence>
<evidence type="ECO:0000259" key="12">
    <source>
        <dbReference type="PROSITE" id="PS51449"/>
    </source>
</evidence>
<dbReference type="GO" id="GO:0071013">
    <property type="term" value="C:catalytic step 2 spliceosome"/>
    <property type="evidence" value="ECO:0007669"/>
    <property type="project" value="TreeGrafter"/>
</dbReference>
<dbReference type="GO" id="GO:0005524">
    <property type="term" value="F:ATP binding"/>
    <property type="evidence" value="ECO:0007669"/>
    <property type="project" value="UniProtKB-KW"/>
</dbReference>
<dbReference type="GO" id="GO:0016787">
    <property type="term" value="F:hydrolase activity"/>
    <property type="evidence" value="ECO:0007669"/>
    <property type="project" value="UniProtKB-KW"/>
</dbReference>
<dbReference type="PROSITE" id="PS51449">
    <property type="entry name" value="MTTASE_N"/>
    <property type="match status" value="1"/>
</dbReference>
<sequence length="806" mass="91760">MEAGWASDGRKIGITQPRRIAAVTLANRVAEEKSCKLGADVGYVYMTDGILLREFMSDPLLTQYSILMIDEAHERSINTDITLGLLRKVIMARQDLRIIISSATLDAIVNSLCFKLVAEWWKYQEMTPLLINRIRIGLLFRDFFEFNDTNDRSKDITSIISVEGHIHPVTVYHTRNAVPDYIQKTVETVLDIHKNEQPGDVLVFLTGQDEVESVSKQLLETIKDLRKKKLDKLWIVPMYGSLSGSEQLKAFDSTPYGTRKIVIATNIAETSLTVPGITYVIDCGFVKLRVMNPENYFESLMKLPISQASALQRTGRAGRVRPGKCYRLYPQEEYDKLLVNTIPEMQRLNLAAVILLLKALGIHNVLRFNYLSRPPSFAMVEGLQSLYYLGALSKDGLLTNPLGVQMTEFPLPPQHCKTLLCSGELGCSEEIATIIAMLQIQDVFTMPSRCRHQAESMKRNFSVEEGDHFTLLNVFTNFIQNGKSKKWCINHFLNYRGLLRAETIRDQLLGLLRLHNIPIKSCKENGEFKSILHCLVKGFFSQAAYYHYSGDYVTVRNEYHFKIYKGSAIMYKREFPKWIIFTEVLQDTIRDISVIEPEWLHQLVPEYYEFGTVQNSPGLDYFISKANSERLSKVIPRMEEMDESLSTIVSYGDGLKVKFITYGCQMNINDVELVRSLLLSTGYVETDDVKKADIVLLMTCSIREGAENKVWDELKVLRKILRKKGVVGVLGCMAERVKHNLLTCTENVDVVAGPDSYRDLPRLLAIARCGSMAINVQLSLEETYADIVPVRKDKFSKTAFVFDFVY</sequence>
<keyword evidence="9" id="KW-0411">Iron-sulfur</keyword>
<dbReference type="GO" id="GO:0035596">
    <property type="term" value="F:methylthiotransferase activity"/>
    <property type="evidence" value="ECO:0007669"/>
    <property type="project" value="InterPro"/>
</dbReference>
<dbReference type="FunFam" id="3.40.50.12160:FF:000003">
    <property type="entry name" value="CDK5 regulatory subunit-associated protein 1"/>
    <property type="match status" value="1"/>
</dbReference>
<dbReference type="SMART" id="SM00490">
    <property type="entry name" value="HELICc"/>
    <property type="match status" value="1"/>
</dbReference>
<dbReference type="EC" id="3.6.4.13" evidence="1"/>
<dbReference type="GO" id="GO:0051539">
    <property type="term" value="F:4 iron, 4 sulfur cluster binding"/>
    <property type="evidence" value="ECO:0007669"/>
    <property type="project" value="UniProtKB-KW"/>
</dbReference>
<dbReference type="FunFam" id="3.40.50.300:FF:000767">
    <property type="entry name" value="Putative ATP-dependent RNA helicase DHX35"/>
    <property type="match status" value="1"/>
</dbReference>
<dbReference type="Pfam" id="PF07717">
    <property type="entry name" value="OB_NTP_bind"/>
    <property type="match status" value="1"/>
</dbReference>
<keyword evidence="7" id="KW-0067">ATP-binding</keyword>
<dbReference type="PANTHER" id="PTHR18934:SF136">
    <property type="entry name" value="ATP-DEPENDENT RNA HELICASE DHX35-RELATED"/>
    <property type="match status" value="1"/>
</dbReference>
<keyword evidence="8" id="KW-0408">Iron</keyword>
<accession>A0A0R3RLF4</accession>
<dbReference type="CDD" id="cd18791">
    <property type="entry name" value="SF2_C_RHA"/>
    <property type="match status" value="1"/>
</dbReference>
<dbReference type="InterPro" id="IPR002464">
    <property type="entry name" value="DNA/RNA_helicase_DEAH_CS"/>
</dbReference>
<dbReference type="InterPro" id="IPR001650">
    <property type="entry name" value="Helicase_C-like"/>
</dbReference>
<protein>
    <recommendedName>
        <fullName evidence="1">RNA helicase</fullName>
        <ecNumber evidence="1">3.6.4.13</ecNumber>
    </recommendedName>
</protein>
<dbReference type="STRING" id="1147741.A0A0R3RLF4"/>
<evidence type="ECO:0000259" key="10">
    <source>
        <dbReference type="PROSITE" id="PS51192"/>
    </source>
</evidence>
<evidence type="ECO:0000256" key="2">
    <source>
        <dbReference type="ARBA" id="ARBA00022485"/>
    </source>
</evidence>
<dbReference type="PROSITE" id="PS51192">
    <property type="entry name" value="HELICASE_ATP_BIND_1"/>
    <property type="match status" value="1"/>
</dbReference>
<dbReference type="AlphaFoldDB" id="A0A0R3RLF4"/>
<dbReference type="GO" id="GO:0046872">
    <property type="term" value="F:metal ion binding"/>
    <property type="evidence" value="ECO:0007669"/>
    <property type="project" value="UniProtKB-KW"/>
</dbReference>
<dbReference type="InterPro" id="IPR013848">
    <property type="entry name" value="Methylthiotransferase_N"/>
</dbReference>
<dbReference type="InterPro" id="IPR038135">
    <property type="entry name" value="Methylthiotransferase_N_sf"/>
</dbReference>
<feature type="domain" description="Helicase ATP-binding" evidence="10">
    <location>
        <begin position="1"/>
        <end position="123"/>
    </location>
</feature>
<organism evidence="13 14">
    <name type="scientific">Elaeophora elaphi</name>
    <dbReference type="NCBI Taxonomy" id="1147741"/>
    <lineage>
        <taxon>Eukaryota</taxon>
        <taxon>Metazoa</taxon>
        <taxon>Ecdysozoa</taxon>
        <taxon>Nematoda</taxon>
        <taxon>Chromadorea</taxon>
        <taxon>Rhabditida</taxon>
        <taxon>Spirurina</taxon>
        <taxon>Spiruromorpha</taxon>
        <taxon>Filarioidea</taxon>
        <taxon>Onchocercidae</taxon>
        <taxon>Elaeophora</taxon>
    </lineage>
</organism>
<dbReference type="GO" id="GO:0003723">
    <property type="term" value="F:RNA binding"/>
    <property type="evidence" value="ECO:0007669"/>
    <property type="project" value="TreeGrafter"/>
</dbReference>
<feature type="domain" description="MTTase N-terminal" evidence="12">
    <location>
        <begin position="655"/>
        <end position="769"/>
    </location>
</feature>
<evidence type="ECO:0000256" key="9">
    <source>
        <dbReference type="ARBA" id="ARBA00023014"/>
    </source>
</evidence>
<dbReference type="SUPFAM" id="SSF52540">
    <property type="entry name" value="P-loop containing nucleoside triphosphate hydrolases"/>
    <property type="match status" value="1"/>
</dbReference>
<reference evidence="14" key="1">
    <citation type="submission" date="2017-02" db="UniProtKB">
        <authorList>
            <consortium name="WormBaseParasite"/>
        </authorList>
    </citation>
    <scope>IDENTIFICATION</scope>
</reference>
<evidence type="ECO:0000256" key="4">
    <source>
        <dbReference type="ARBA" id="ARBA00022723"/>
    </source>
</evidence>
<dbReference type="InterPro" id="IPR014001">
    <property type="entry name" value="Helicase_ATP-bd"/>
</dbReference>
<evidence type="ECO:0000256" key="8">
    <source>
        <dbReference type="ARBA" id="ARBA00023004"/>
    </source>
</evidence>
<keyword evidence="2" id="KW-0004">4Fe-4S</keyword>
<dbReference type="Pfam" id="PF00919">
    <property type="entry name" value="UPF0004"/>
    <property type="match status" value="1"/>
</dbReference>
<dbReference type="Gene3D" id="3.40.50.12160">
    <property type="entry name" value="Methylthiotransferase, N-terminal domain"/>
    <property type="match status" value="1"/>
</dbReference>
<evidence type="ECO:0000313" key="14">
    <source>
        <dbReference type="WBParaSite" id="EEL_0000231301-mRNA-1"/>
    </source>
</evidence>